<evidence type="ECO:0000313" key="2">
    <source>
        <dbReference type="Proteomes" id="UP000385207"/>
    </source>
</evidence>
<accession>A0A5E7MQA4</accession>
<dbReference type="RefSeq" id="WP_150784679.1">
    <property type="nucleotide sequence ID" value="NZ_CABVII010000020.1"/>
</dbReference>
<evidence type="ECO:0000313" key="1">
    <source>
        <dbReference type="EMBL" id="VVP26771.1"/>
    </source>
</evidence>
<reference evidence="1 2" key="1">
    <citation type="submission" date="2019-09" db="EMBL/GenBank/DDBJ databases">
        <authorList>
            <person name="Chandra G."/>
            <person name="Truman W A."/>
        </authorList>
    </citation>
    <scope>NUCLEOTIDE SEQUENCE [LARGE SCALE GENOMIC DNA]</scope>
    <source>
        <strain evidence="1">PS862</strain>
    </source>
</reference>
<organism evidence="1 2">
    <name type="scientific">Pseudomonas fluorescens</name>
    <dbReference type="NCBI Taxonomy" id="294"/>
    <lineage>
        <taxon>Bacteria</taxon>
        <taxon>Pseudomonadati</taxon>
        <taxon>Pseudomonadota</taxon>
        <taxon>Gammaproteobacteria</taxon>
        <taxon>Pseudomonadales</taxon>
        <taxon>Pseudomonadaceae</taxon>
        <taxon>Pseudomonas</taxon>
    </lineage>
</organism>
<dbReference type="AlphaFoldDB" id="A0A5E7MQA4"/>
<name>A0A5E7MQA4_PSEFL</name>
<gene>
    <name evidence="1" type="ORF">PS862_04145</name>
</gene>
<protein>
    <submittedName>
        <fullName evidence="1">Uncharacterized protein</fullName>
    </submittedName>
</protein>
<sequence>MITEFFFDDTFFSSACLHDINLSVVHDIFLNNWIDYGVLIHPPGYLVRYDTAINALPVKYQTQWKAALAHSKKIATEIPWKDIVLLTDFEEALKSYSQYFNTAFVDDTLAYVLCGNGNISRHCKTTSFEVVGAPAITQSENFKRSIFFSKQDIAGAANINTVWYERFKMLAKHSKRITICDRFFFERILEDIARGAHTSIKNFLDFLVAESGDYYLTIFSDGGKIDSQQKIEIENHFAGLFKPATGYSAKVKRLTLISNEKKVFQQFSHDRYVRFDDYVCALGNGMTIFERNPISNTTVSIKLKPFTNVDAIEKALRDDPHWCDVTIS</sequence>
<proteinExistence type="predicted"/>
<dbReference type="Proteomes" id="UP000385207">
    <property type="component" value="Unassembled WGS sequence"/>
</dbReference>
<dbReference type="OrthoDB" id="7006724at2"/>
<dbReference type="EMBL" id="CABVII010000020">
    <property type="protein sequence ID" value="VVP26771.1"/>
    <property type="molecule type" value="Genomic_DNA"/>
</dbReference>